<gene>
    <name evidence="1" type="ORF">TWF506_000017</name>
</gene>
<sequence>MKHAKHYFHISNQTKRFCDPQPGPGVRSNRTNLQAGTAYCMKQVGSIRRYDDWKPAQFPSDISTATINPDEPPNNRTHTHLWPNSTVLETITVTQSFPPAAESRRWATYTVCPDFGATSPEFEDGGVPRYALENEVWMSVYDQYCMIGGNRTIPTATPMWPKLDVPLTAVPHEQWCSQRLLEIGNRWA</sequence>
<name>A0AAN8PQB4_9PEZI</name>
<dbReference type="EMBL" id="JAVHJM010000001">
    <property type="protein sequence ID" value="KAK6519717.1"/>
    <property type="molecule type" value="Genomic_DNA"/>
</dbReference>
<protein>
    <submittedName>
        <fullName evidence="1">Uncharacterized protein</fullName>
    </submittedName>
</protein>
<evidence type="ECO:0000313" key="2">
    <source>
        <dbReference type="Proteomes" id="UP001307849"/>
    </source>
</evidence>
<accession>A0AAN8PQB4</accession>
<evidence type="ECO:0000313" key="1">
    <source>
        <dbReference type="EMBL" id="KAK6519717.1"/>
    </source>
</evidence>
<dbReference type="Proteomes" id="UP001307849">
    <property type="component" value="Unassembled WGS sequence"/>
</dbReference>
<keyword evidence="2" id="KW-1185">Reference proteome</keyword>
<reference evidence="1 2" key="1">
    <citation type="submission" date="2019-10" db="EMBL/GenBank/DDBJ databases">
        <authorList>
            <person name="Palmer J.M."/>
        </authorList>
    </citation>
    <scope>NUCLEOTIDE SEQUENCE [LARGE SCALE GENOMIC DNA]</scope>
    <source>
        <strain evidence="1 2">TWF506</strain>
    </source>
</reference>
<proteinExistence type="predicted"/>
<organism evidence="1 2">
    <name type="scientific">Arthrobotrys conoides</name>
    <dbReference type="NCBI Taxonomy" id="74498"/>
    <lineage>
        <taxon>Eukaryota</taxon>
        <taxon>Fungi</taxon>
        <taxon>Dikarya</taxon>
        <taxon>Ascomycota</taxon>
        <taxon>Pezizomycotina</taxon>
        <taxon>Orbiliomycetes</taxon>
        <taxon>Orbiliales</taxon>
        <taxon>Orbiliaceae</taxon>
        <taxon>Arthrobotrys</taxon>
    </lineage>
</organism>
<comment type="caution">
    <text evidence="1">The sequence shown here is derived from an EMBL/GenBank/DDBJ whole genome shotgun (WGS) entry which is preliminary data.</text>
</comment>
<dbReference type="AlphaFoldDB" id="A0AAN8PQB4"/>